<protein>
    <submittedName>
        <fullName evidence="1">Uncharacterized protein</fullName>
    </submittedName>
</protein>
<comment type="caution">
    <text evidence="1">The sequence shown here is derived from an EMBL/GenBank/DDBJ whole genome shotgun (WGS) entry which is preliminary data.</text>
</comment>
<accession>A0ACB0ZF11</accession>
<dbReference type="EMBL" id="CAVMJV010000032">
    <property type="protein sequence ID" value="CAK5077646.1"/>
    <property type="molecule type" value="Genomic_DNA"/>
</dbReference>
<organism evidence="1 2">
    <name type="scientific">Meloidogyne enterolobii</name>
    <name type="common">Root-knot nematode worm</name>
    <name type="synonym">Meloidogyne mayaguensis</name>
    <dbReference type="NCBI Taxonomy" id="390850"/>
    <lineage>
        <taxon>Eukaryota</taxon>
        <taxon>Metazoa</taxon>
        <taxon>Ecdysozoa</taxon>
        <taxon>Nematoda</taxon>
        <taxon>Chromadorea</taxon>
        <taxon>Rhabditida</taxon>
        <taxon>Tylenchina</taxon>
        <taxon>Tylenchomorpha</taxon>
        <taxon>Tylenchoidea</taxon>
        <taxon>Meloidogynidae</taxon>
        <taxon>Meloidogyninae</taxon>
        <taxon>Meloidogyne</taxon>
    </lineage>
</organism>
<name>A0ACB0ZF11_MELEN</name>
<evidence type="ECO:0000313" key="2">
    <source>
        <dbReference type="Proteomes" id="UP001497535"/>
    </source>
</evidence>
<evidence type="ECO:0000313" key="1">
    <source>
        <dbReference type="EMBL" id="CAK5077646.1"/>
    </source>
</evidence>
<proteinExistence type="predicted"/>
<gene>
    <name evidence="1" type="ORF">MENTE1834_LOCUS24582</name>
</gene>
<sequence>MALNLKDKKSLSQQILPEVDFNVTPTGITISASDRLSNPRFIPFNHPGRCRECKSTEVEIDFIVTKEGVTIFCNRVKGNQFVPFDTIYELPEIQVKTEEPAIEEVNEENRKRRSTSEPLIEEIPIHSPTLAQNLKDIIYPTSV</sequence>
<reference evidence="1" key="1">
    <citation type="submission" date="2023-11" db="EMBL/GenBank/DDBJ databases">
        <authorList>
            <person name="Poullet M."/>
        </authorList>
    </citation>
    <scope>NUCLEOTIDE SEQUENCE</scope>
    <source>
        <strain evidence="1">E1834</strain>
    </source>
</reference>
<keyword evidence="2" id="KW-1185">Reference proteome</keyword>
<dbReference type="Proteomes" id="UP001497535">
    <property type="component" value="Unassembled WGS sequence"/>
</dbReference>